<evidence type="ECO:0000256" key="7">
    <source>
        <dbReference type="PROSITE-ProRule" id="PRU01373"/>
    </source>
</evidence>
<evidence type="ECO:0000313" key="10">
    <source>
        <dbReference type="EMBL" id="QIA65325.1"/>
    </source>
</evidence>
<keyword evidence="6 7" id="KW-0961">Cell wall biogenesis/degradation</keyword>
<feature type="signal peptide" evidence="8">
    <location>
        <begin position="1"/>
        <end position="18"/>
    </location>
</feature>
<comment type="similarity">
    <text evidence="2">Belongs to the YkuD family.</text>
</comment>
<dbReference type="PANTHER" id="PTHR36699:SF1">
    <property type="entry name" value="L,D-TRANSPEPTIDASE YAFK-RELATED"/>
    <property type="match status" value="1"/>
</dbReference>
<dbReference type="PANTHER" id="PTHR36699">
    <property type="entry name" value="LD-TRANSPEPTIDASE"/>
    <property type="match status" value="1"/>
</dbReference>
<dbReference type="GO" id="GO:0071555">
    <property type="term" value="P:cell wall organization"/>
    <property type="evidence" value="ECO:0007669"/>
    <property type="project" value="UniProtKB-UniRule"/>
</dbReference>
<feature type="domain" description="L,D-TPase catalytic" evidence="9">
    <location>
        <begin position="48"/>
        <end position="184"/>
    </location>
</feature>
<dbReference type="GO" id="GO:0008360">
    <property type="term" value="P:regulation of cell shape"/>
    <property type="evidence" value="ECO:0007669"/>
    <property type="project" value="UniProtKB-UniRule"/>
</dbReference>
<name>A0A7Z2T6T6_9VIBR</name>
<evidence type="ECO:0000259" key="9">
    <source>
        <dbReference type="PROSITE" id="PS52029"/>
    </source>
</evidence>
<dbReference type="PROSITE" id="PS52029">
    <property type="entry name" value="LD_TPASE"/>
    <property type="match status" value="1"/>
</dbReference>
<keyword evidence="8" id="KW-0732">Signal</keyword>
<dbReference type="InterPro" id="IPR005490">
    <property type="entry name" value="LD_TPept_cat_dom"/>
</dbReference>
<comment type="pathway">
    <text evidence="1 7">Cell wall biogenesis; peptidoglycan biosynthesis.</text>
</comment>
<keyword evidence="11" id="KW-1185">Reference proteome</keyword>
<gene>
    <name evidence="10" type="ORF">GT360_17425</name>
</gene>
<accession>A0A7Z2T6T6</accession>
<dbReference type="Proteomes" id="UP000464262">
    <property type="component" value="Chromosome 2"/>
</dbReference>
<dbReference type="SUPFAM" id="SSF141523">
    <property type="entry name" value="L,D-transpeptidase catalytic domain-like"/>
    <property type="match status" value="1"/>
</dbReference>
<dbReference type="KEGG" id="vas:GT360_17425"/>
<feature type="active site" description="Proton donor/acceptor" evidence="7">
    <location>
        <position position="138"/>
    </location>
</feature>
<feature type="chain" id="PRO_5031035957" evidence="8">
    <location>
        <begin position="19"/>
        <end position="185"/>
    </location>
</feature>
<keyword evidence="3" id="KW-0808">Transferase</keyword>
<dbReference type="CDD" id="cd16913">
    <property type="entry name" value="YkuD_like"/>
    <property type="match status" value="1"/>
</dbReference>
<dbReference type="AlphaFoldDB" id="A0A7Z2T6T6"/>
<keyword evidence="5 7" id="KW-0573">Peptidoglycan synthesis</keyword>
<keyword evidence="4 7" id="KW-0133">Cell shape</keyword>
<evidence type="ECO:0000256" key="1">
    <source>
        <dbReference type="ARBA" id="ARBA00004752"/>
    </source>
</evidence>
<dbReference type="RefSeq" id="WP_164650225.1">
    <property type="nucleotide sequence ID" value="NZ_CP047476.1"/>
</dbReference>
<organism evidence="10 11">
    <name type="scientific">Vibrio astriarenae</name>
    <dbReference type="NCBI Taxonomy" id="1481923"/>
    <lineage>
        <taxon>Bacteria</taxon>
        <taxon>Pseudomonadati</taxon>
        <taxon>Pseudomonadota</taxon>
        <taxon>Gammaproteobacteria</taxon>
        <taxon>Vibrionales</taxon>
        <taxon>Vibrionaceae</taxon>
        <taxon>Vibrio</taxon>
    </lineage>
</organism>
<dbReference type="Gene3D" id="2.40.440.10">
    <property type="entry name" value="L,D-transpeptidase catalytic domain-like"/>
    <property type="match status" value="1"/>
</dbReference>
<evidence type="ECO:0000256" key="3">
    <source>
        <dbReference type="ARBA" id="ARBA00022679"/>
    </source>
</evidence>
<protein>
    <submittedName>
        <fullName evidence="10">L,D-transpeptidase family protein</fullName>
    </submittedName>
</protein>
<dbReference type="GO" id="GO:0016740">
    <property type="term" value="F:transferase activity"/>
    <property type="evidence" value="ECO:0007669"/>
    <property type="project" value="UniProtKB-KW"/>
</dbReference>
<evidence type="ECO:0000256" key="2">
    <source>
        <dbReference type="ARBA" id="ARBA00005992"/>
    </source>
</evidence>
<dbReference type="UniPathway" id="UPA00219"/>
<feature type="active site" description="Nucleophile" evidence="7">
    <location>
        <position position="160"/>
    </location>
</feature>
<evidence type="ECO:0000256" key="5">
    <source>
        <dbReference type="ARBA" id="ARBA00022984"/>
    </source>
</evidence>
<dbReference type="EMBL" id="CP047476">
    <property type="protein sequence ID" value="QIA65325.1"/>
    <property type="molecule type" value="Genomic_DNA"/>
</dbReference>
<evidence type="ECO:0000256" key="6">
    <source>
        <dbReference type="ARBA" id="ARBA00023316"/>
    </source>
</evidence>
<dbReference type="GO" id="GO:0009252">
    <property type="term" value="P:peptidoglycan biosynthetic process"/>
    <property type="evidence" value="ECO:0007669"/>
    <property type="project" value="UniProtKB-UniPathway"/>
</dbReference>
<evidence type="ECO:0000256" key="4">
    <source>
        <dbReference type="ARBA" id="ARBA00022960"/>
    </source>
</evidence>
<reference evidence="10 11" key="1">
    <citation type="submission" date="2020-01" db="EMBL/GenBank/DDBJ databases">
        <title>Whole genome and functional gene identification of agarase of Vibrio HN897.</title>
        <authorList>
            <person name="Liu Y."/>
            <person name="Zhao Z."/>
        </authorList>
    </citation>
    <scope>NUCLEOTIDE SEQUENCE [LARGE SCALE GENOMIC DNA]</scope>
    <source>
        <strain evidence="10 11">HN897</strain>
    </source>
</reference>
<sequence length="185" mass="21235">MRKLFLFVLILFTQQCLASTLPAHIASLTSPDVTTSTPPELNVNKIVDWVHVKKSNRRMFLMQGESVVREYRIALGSSPRGHKVKQGDQKTPEGHYRLSFIMENSAFHRSMHISYPNYRDKEHADRLGFDPGGDIKIHGLKNDDDRDPQFIQSFDWTDGCIAISNEEMDEFLALVEIGTPIFIEW</sequence>
<dbReference type="GO" id="GO:0004180">
    <property type="term" value="F:carboxypeptidase activity"/>
    <property type="evidence" value="ECO:0007669"/>
    <property type="project" value="UniProtKB-ARBA"/>
</dbReference>
<evidence type="ECO:0000256" key="8">
    <source>
        <dbReference type="SAM" id="SignalP"/>
    </source>
</evidence>
<dbReference type="InterPro" id="IPR038063">
    <property type="entry name" value="Transpep_catalytic_dom"/>
</dbReference>
<proteinExistence type="inferred from homology"/>
<dbReference type="Pfam" id="PF03734">
    <property type="entry name" value="YkuD"/>
    <property type="match status" value="1"/>
</dbReference>
<evidence type="ECO:0000313" key="11">
    <source>
        <dbReference type="Proteomes" id="UP000464262"/>
    </source>
</evidence>